<comment type="caution">
    <text evidence="2">The sequence shown here is derived from an EMBL/GenBank/DDBJ whole genome shotgun (WGS) entry which is preliminary data.</text>
</comment>
<dbReference type="EMBL" id="CM026431">
    <property type="protein sequence ID" value="KAG0558957.1"/>
    <property type="molecule type" value="Genomic_DNA"/>
</dbReference>
<proteinExistence type="predicted"/>
<evidence type="ECO:0000256" key="1">
    <source>
        <dbReference type="SAM" id="MobiDB-lite"/>
    </source>
</evidence>
<name>A0A8T0GK92_CERPU</name>
<dbReference type="AlphaFoldDB" id="A0A8T0GK92"/>
<accession>A0A8T0GK92</accession>
<dbReference type="Proteomes" id="UP000822688">
    <property type="component" value="Chromosome 10"/>
</dbReference>
<organism evidence="2 3">
    <name type="scientific">Ceratodon purpureus</name>
    <name type="common">Fire moss</name>
    <name type="synonym">Dicranum purpureum</name>
    <dbReference type="NCBI Taxonomy" id="3225"/>
    <lineage>
        <taxon>Eukaryota</taxon>
        <taxon>Viridiplantae</taxon>
        <taxon>Streptophyta</taxon>
        <taxon>Embryophyta</taxon>
        <taxon>Bryophyta</taxon>
        <taxon>Bryophytina</taxon>
        <taxon>Bryopsida</taxon>
        <taxon>Dicranidae</taxon>
        <taxon>Pseudoditrichales</taxon>
        <taxon>Ditrichaceae</taxon>
        <taxon>Ceratodon</taxon>
    </lineage>
</organism>
<sequence length="75" mass="8738">LLRRITQRPTPEFTSRALSQGKETERARACHQMWCSPPRFAAYLVTSSDNLRRQQKLPTLRLHRTCTIAMIESQP</sequence>
<protein>
    <submittedName>
        <fullName evidence="2">Uncharacterized protein</fullName>
    </submittedName>
</protein>
<evidence type="ECO:0000313" key="2">
    <source>
        <dbReference type="EMBL" id="KAG0558957.1"/>
    </source>
</evidence>
<feature type="compositionally biased region" description="Polar residues" evidence="1">
    <location>
        <begin position="7"/>
        <end position="18"/>
    </location>
</feature>
<keyword evidence="3" id="KW-1185">Reference proteome</keyword>
<reference evidence="2" key="1">
    <citation type="submission" date="2020-06" db="EMBL/GenBank/DDBJ databases">
        <title>WGS assembly of Ceratodon purpureus strain R40.</title>
        <authorList>
            <person name="Carey S.B."/>
            <person name="Jenkins J."/>
            <person name="Shu S."/>
            <person name="Lovell J.T."/>
            <person name="Sreedasyam A."/>
            <person name="Maumus F."/>
            <person name="Tiley G.P."/>
            <person name="Fernandez-Pozo N."/>
            <person name="Barry K."/>
            <person name="Chen C."/>
            <person name="Wang M."/>
            <person name="Lipzen A."/>
            <person name="Daum C."/>
            <person name="Saski C.A."/>
            <person name="Payton A.C."/>
            <person name="Mcbreen J.C."/>
            <person name="Conrad R.E."/>
            <person name="Kollar L.M."/>
            <person name="Olsson S."/>
            <person name="Huttunen S."/>
            <person name="Landis J.B."/>
            <person name="Wickett N.J."/>
            <person name="Johnson M.G."/>
            <person name="Rensing S.A."/>
            <person name="Grimwood J."/>
            <person name="Schmutz J."/>
            <person name="Mcdaniel S.F."/>
        </authorList>
    </citation>
    <scope>NUCLEOTIDE SEQUENCE</scope>
    <source>
        <strain evidence="2">R40</strain>
    </source>
</reference>
<gene>
    <name evidence="2" type="ORF">KC19_10G067500</name>
</gene>
<evidence type="ECO:0000313" key="3">
    <source>
        <dbReference type="Proteomes" id="UP000822688"/>
    </source>
</evidence>
<feature type="region of interest" description="Disordered" evidence="1">
    <location>
        <begin position="1"/>
        <end position="22"/>
    </location>
</feature>
<feature type="non-terminal residue" evidence="2">
    <location>
        <position position="1"/>
    </location>
</feature>